<name>A0A8S2G6T9_9BILA</name>
<gene>
    <name evidence="1" type="ORF">OVA965_LOCUS44564</name>
    <name evidence="2" type="ORF">TMI583_LOCUS47440</name>
</gene>
<dbReference type="EMBL" id="CAJNOK010064209">
    <property type="protein sequence ID" value="CAF1646103.1"/>
    <property type="molecule type" value="Genomic_DNA"/>
</dbReference>
<proteinExistence type="predicted"/>
<accession>A0A8S2G6T9</accession>
<organism evidence="1 3">
    <name type="scientific">Didymodactylos carnosus</name>
    <dbReference type="NCBI Taxonomy" id="1234261"/>
    <lineage>
        <taxon>Eukaryota</taxon>
        <taxon>Metazoa</taxon>
        <taxon>Spiralia</taxon>
        <taxon>Gnathifera</taxon>
        <taxon>Rotifera</taxon>
        <taxon>Eurotatoria</taxon>
        <taxon>Bdelloidea</taxon>
        <taxon>Philodinida</taxon>
        <taxon>Philodinidae</taxon>
        <taxon>Didymodactylos</taxon>
    </lineage>
</organism>
<evidence type="ECO:0000313" key="3">
    <source>
        <dbReference type="Proteomes" id="UP000677228"/>
    </source>
</evidence>
<protein>
    <submittedName>
        <fullName evidence="1">Uncharacterized protein</fullName>
    </submittedName>
</protein>
<reference evidence="1" key="1">
    <citation type="submission" date="2021-02" db="EMBL/GenBank/DDBJ databases">
        <authorList>
            <person name="Nowell W R."/>
        </authorList>
    </citation>
    <scope>NUCLEOTIDE SEQUENCE</scope>
</reference>
<dbReference type="AlphaFoldDB" id="A0A8S2G6T9"/>
<comment type="caution">
    <text evidence="1">The sequence shown here is derived from an EMBL/GenBank/DDBJ whole genome shotgun (WGS) entry which is preliminary data.</text>
</comment>
<evidence type="ECO:0000313" key="1">
    <source>
        <dbReference type="EMBL" id="CAF1646103.1"/>
    </source>
</evidence>
<dbReference type="Proteomes" id="UP000682733">
    <property type="component" value="Unassembled WGS sequence"/>
</dbReference>
<dbReference type="Proteomes" id="UP000677228">
    <property type="component" value="Unassembled WGS sequence"/>
</dbReference>
<evidence type="ECO:0000313" key="2">
    <source>
        <dbReference type="EMBL" id="CAF4487892.1"/>
    </source>
</evidence>
<dbReference type="EMBL" id="CAJOBA010091829">
    <property type="protein sequence ID" value="CAF4487892.1"/>
    <property type="molecule type" value="Genomic_DNA"/>
</dbReference>
<sequence length="69" mass="8410">LVKRLSYRTADEDIRKKVYSIETKYEIEQEIKLLKTSTLEEIIEIHNRIKFELKQIQDIDKIRFENSIL</sequence>
<feature type="non-terminal residue" evidence="1">
    <location>
        <position position="1"/>
    </location>
</feature>